<organism evidence="1 2">
    <name type="scientific">Pannonibacter tanglangensis</name>
    <dbReference type="NCBI Taxonomy" id="2750084"/>
    <lineage>
        <taxon>Bacteria</taxon>
        <taxon>Pseudomonadati</taxon>
        <taxon>Pseudomonadota</taxon>
        <taxon>Alphaproteobacteria</taxon>
        <taxon>Hyphomicrobiales</taxon>
        <taxon>Stappiaceae</taxon>
        <taxon>Pannonibacter</taxon>
    </lineage>
</organism>
<evidence type="ECO:0000313" key="1">
    <source>
        <dbReference type="EMBL" id="NBN79307.1"/>
    </source>
</evidence>
<accession>A0A7X5J996</accession>
<name>A0A7X5J996_9HYPH</name>
<dbReference type="SUPFAM" id="SSF52499">
    <property type="entry name" value="Isochorismatase-like hydrolases"/>
    <property type="match status" value="1"/>
</dbReference>
<dbReference type="AlphaFoldDB" id="A0A7X5J996"/>
<keyword evidence="2" id="KW-1185">Reference proteome</keyword>
<proteinExistence type="predicted"/>
<dbReference type="Proteomes" id="UP000586722">
    <property type="component" value="Unassembled WGS sequence"/>
</dbReference>
<dbReference type="EMBL" id="JAABLQ010000001">
    <property type="protein sequence ID" value="NBN79307.1"/>
    <property type="molecule type" value="Genomic_DNA"/>
</dbReference>
<dbReference type="InterPro" id="IPR053152">
    <property type="entry name" value="Hydrolase_YcaC-like"/>
</dbReference>
<comment type="caution">
    <text evidence="1">The sequence shown here is derived from an EMBL/GenBank/DDBJ whole genome shotgun (WGS) entry which is preliminary data.</text>
</comment>
<sequence length="211" mass="22566">MPNYTQDRLSAIDAALLLIDHQAGIMQLVHDYGPAEFRSNVLALAKVGLAFGLPTILSSSYETGPNGPIIPELLALFPDAPVIRRPGQISAWDNSDFVDAVKATGRRKLIMAGVTTDVCLAFPAMQAAAEGYQVYGVIDASGAHDFATQSMAVQRLVAHGVTPVTWLMVAAELQRDWREPTAEATARVFHEHLLNYGMLIDGHAASQGGAA</sequence>
<gene>
    <name evidence="1" type="ORF">GWI72_13605</name>
</gene>
<dbReference type="Gene3D" id="3.40.50.850">
    <property type="entry name" value="Isochorismatase-like"/>
    <property type="match status" value="1"/>
</dbReference>
<dbReference type="InterPro" id="IPR036380">
    <property type="entry name" value="Isochorismatase-like_sf"/>
</dbReference>
<dbReference type="Pfam" id="PF00857">
    <property type="entry name" value="Isochorismatase"/>
    <property type="match status" value="1"/>
</dbReference>
<reference evidence="2" key="1">
    <citation type="submission" date="2020-01" db="EMBL/GenBank/DDBJ databases">
        <authorList>
            <person name="Fang Y."/>
            <person name="Sun R."/>
            <person name="Nie L."/>
            <person name="He J."/>
            <person name="Hao L."/>
            <person name="Wang L."/>
            <person name="Su S."/>
            <person name="Lv E."/>
            <person name="Zhang Z."/>
            <person name="Xie R."/>
            <person name="Liu H."/>
        </authorList>
    </citation>
    <scope>NUCLEOTIDE SEQUENCE [LARGE SCALE GENOMIC DNA]</scope>
    <source>
        <strain evidence="2">XCT-53</strain>
    </source>
</reference>
<dbReference type="InterPro" id="IPR000868">
    <property type="entry name" value="Isochorismatase-like_dom"/>
</dbReference>
<dbReference type="PANTHER" id="PTHR43559:SF3">
    <property type="entry name" value="HYDROLASE YCAC-RELATED"/>
    <property type="match status" value="1"/>
</dbReference>
<evidence type="ECO:0000313" key="2">
    <source>
        <dbReference type="Proteomes" id="UP000586722"/>
    </source>
</evidence>
<dbReference type="RefSeq" id="WP_161676750.1">
    <property type="nucleotide sequence ID" value="NZ_JAABLP010000003.1"/>
</dbReference>
<protein>
    <submittedName>
        <fullName evidence="1">Isochorismatase family protein</fullName>
    </submittedName>
</protein>
<dbReference type="PANTHER" id="PTHR43559">
    <property type="entry name" value="HYDROLASE YCAC-RELATED"/>
    <property type="match status" value="1"/>
</dbReference>